<evidence type="ECO:0000256" key="1">
    <source>
        <dbReference type="SAM" id="SignalP"/>
    </source>
</evidence>
<name>A0ABP5BIV5_9ACTN</name>
<sequence length="99" mass="11055">MKKLIASAFMAVLMTTGVVAQGGPAANAVTSASYGPARPNPKPIIDRVNHLIKIHKMSHARGTKYIQKLREYKAVGAISQARFDRLKKRIRTAEKHYRR</sequence>
<dbReference type="RefSeq" id="WP_344041381.1">
    <property type="nucleotide sequence ID" value="NZ_BAAAPB010000001.1"/>
</dbReference>
<evidence type="ECO:0008006" key="4">
    <source>
        <dbReference type="Google" id="ProtNLM"/>
    </source>
</evidence>
<reference evidence="3" key="1">
    <citation type="journal article" date="2019" name="Int. J. Syst. Evol. Microbiol.">
        <title>The Global Catalogue of Microorganisms (GCM) 10K type strain sequencing project: providing services to taxonomists for standard genome sequencing and annotation.</title>
        <authorList>
            <consortium name="The Broad Institute Genomics Platform"/>
            <consortium name="The Broad Institute Genome Sequencing Center for Infectious Disease"/>
            <person name="Wu L."/>
            <person name="Ma J."/>
        </authorList>
    </citation>
    <scope>NUCLEOTIDE SEQUENCE [LARGE SCALE GENOMIC DNA]</scope>
    <source>
        <strain evidence="3">JCM 15309</strain>
    </source>
</reference>
<evidence type="ECO:0000313" key="3">
    <source>
        <dbReference type="Proteomes" id="UP001500571"/>
    </source>
</evidence>
<organism evidence="2 3">
    <name type="scientific">Nocardioides panacihumi</name>
    <dbReference type="NCBI Taxonomy" id="400774"/>
    <lineage>
        <taxon>Bacteria</taxon>
        <taxon>Bacillati</taxon>
        <taxon>Actinomycetota</taxon>
        <taxon>Actinomycetes</taxon>
        <taxon>Propionibacteriales</taxon>
        <taxon>Nocardioidaceae</taxon>
        <taxon>Nocardioides</taxon>
    </lineage>
</organism>
<proteinExistence type="predicted"/>
<keyword evidence="1" id="KW-0732">Signal</keyword>
<gene>
    <name evidence="2" type="ORF">GCM10009798_01470</name>
</gene>
<feature type="signal peptide" evidence="1">
    <location>
        <begin position="1"/>
        <end position="20"/>
    </location>
</feature>
<evidence type="ECO:0000313" key="2">
    <source>
        <dbReference type="EMBL" id="GAA1946193.1"/>
    </source>
</evidence>
<dbReference type="EMBL" id="BAAAPB010000001">
    <property type="protein sequence ID" value="GAA1946193.1"/>
    <property type="molecule type" value="Genomic_DNA"/>
</dbReference>
<keyword evidence="3" id="KW-1185">Reference proteome</keyword>
<dbReference type="Proteomes" id="UP001500571">
    <property type="component" value="Unassembled WGS sequence"/>
</dbReference>
<protein>
    <recommendedName>
        <fullName evidence="4">SHOCT domain-containing protein</fullName>
    </recommendedName>
</protein>
<accession>A0ABP5BIV5</accession>
<comment type="caution">
    <text evidence="2">The sequence shown here is derived from an EMBL/GenBank/DDBJ whole genome shotgun (WGS) entry which is preliminary data.</text>
</comment>
<feature type="chain" id="PRO_5046576210" description="SHOCT domain-containing protein" evidence="1">
    <location>
        <begin position="21"/>
        <end position="99"/>
    </location>
</feature>